<dbReference type="SUPFAM" id="SSF48208">
    <property type="entry name" value="Six-hairpin glycosidases"/>
    <property type="match status" value="1"/>
</dbReference>
<keyword evidence="14" id="KW-0326">Glycosidase</keyword>
<keyword evidence="9" id="KW-0328">Glycosyltransferase</keyword>
<evidence type="ECO:0000256" key="4">
    <source>
        <dbReference type="ARBA" id="ARBA00004496"/>
    </source>
</evidence>
<dbReference type="Pfam" id="PF06202">
    <property type="entry name" value="GDE_C"/>
    <property type="match status" value="1"/>
</dbReference>
<keyword evidence="11" id="KW-0378">Hydrolase</keyword>
<feature type="domain" description="Glycogen debranching enzyme central" evidence="20">
    <location>
        <begin position="711"/>
        <end position="985"/>
    </location>
</feature>
<protein>
    <recommendedName>
        <fullName evidence="7">Glycogen debranching enzyme</fullName>
        <ecNumber evidence="5">2.4.1.25</ecNumber>
        <ecNumber evidence="6">3.2.1.33</ecNumber>
    </recommendedName>
    <alternativeName>
        <fullName evidence="16">Glycogen debrancher</fullName>
    </alternativeName>
</protein>
<keyword evidence="8" id="KW-0963">Cytoplasm</keyword>
<dbReference type="PANTHER" id="PTHR10569">
    <property type="entry name" value="GLYCOGEN DEBRANCHING ENZYME"/>
    <property type="match status" value="1"/>
</dbReference>
<dbReference type="Gene3D" id="3.20.20.80">
    <property type="entry name" value="Glycosidases"/>
    <property type="match status" value="2"/>
</dbReference>
<comment type="catalytic activity">
    <reaction evidence="1">
        <text>Transfers a segment of a (1-&gt;4)-alpha-D-glucan to a new position in an acceptor, which may be glucose or a (1-&gt;4)-alpha-D-glucan.</text>
        <dbReference type="EC" id="2.4.1.25"/>
    </reaction>
</comment>
<keyword evidence="13" id="KW-0511">Multifunctional enzyme</keyword>
<accession>A0ABM1VXW0</accession>
<evidence type="ECO:0000256" key="2">
    <source>
        <dbReference type="ARBA" id="ARBA00000927"/>
    </source>
</evidence>
<dbReference type="Pfam" id="PF14702">
    <property type="entry name" value="hGDE_central"/>
    <property type="match status" value="1"/>
</dbReference>
<evidence type="ECO:0000259" key="20">
    <source>
        <dbReference type="Pfam" id="PF14702"/>
    </source>
</evidence>
<name>A0ABM1VXW0_APLCA</name>
<evidence type="ECO:0000256" key="9">
    <source>
        <dbReference type="ARBA" id="ARBA00022676"/>
    </source>
</evidence>
<dbReference type="InterPro" id="IPR032790">
    <property type="entry name" value="GDE_C"/>
</dbReference>
<evidence type="ECO:0000256" key="13">
    <source>
        <dbReference type="ARBA" id="ARBA00023268"/>
    </source>
</evidence>
<evidence type="ECO:0000256" key="16">
    <source>
        <dbReference type="ARBA" id="ARBA00031477"/>
    </source>
</evidence>
<comment type="catalytic activity">
    <reaction evidence="2">
        <text>Hydrolysis of (1-&gt;6)-alpha-D-glucosidic branch linkages in glycogen phosphorylase limit dextrin.</text>
        <dbReference type="EC" id="3.2.1.33"/>
    </reaction>
</comment>
<dbReference type="CDD" id="cd11327">
    <property type="entry name" value="AmyAc_Glg_debranch_2"/>
    <property type="match status" value="1"/>
</dbReference>
<dbReference type="InterPro" id="IPR017853">
    <property type="entry name" value="GH"/>
</dbReference>
<evidence type="ECO:0000313" key="21">
    <source>
        <dbReference type="Proteomes" id="UP000694888"/>
    </source>
</evidence>
<dbReference type="InterPro" id="IPR010401">
    <property type="entry name" value="AGL/Gdb1"/>
</dbReference>
<dbReference type="Pfam" id="PF14699">
    <property type="entry name" value="hGDE_N"/>
    <property type="match status" value="1"/>
</dbReference>
<comment type="subcellular location">
    <subcellularLocation>
        <location evidence="4">Cytoplasm</location>
    </subcellularLocation>
</comment>
<evidence type="ECO:0000256" key="11">
    <source>
        <dbReference type="ARBA" id="ARBA00022801"/>
    </source>
</evidence>
<evidence type="ECO:0000256" key="6">
    <source>
        <dbReference type="ARBA" id="ARBA00012778"/>
    </source>
</evidence>
<evidence type="ECO:0000256" key="3">
    <source>
        <dbReference type="ARBA" id="ARBA00003530"/>
    </source>
</evidence>
<dbReference type="SUPFAM" id="SSF51445">
    <property type="entry name" value="(Trans)glycosidases"/>
    <property type="match status" value="1"/>
</dbReference>
<feature type="domain" description="Glycogen debranching enzyme C-terminal" evidence="17">
    <location>
        <begin position="1085"/>
        <end position="1541"/>
    </location>
</feature>
<evidence type="ECO:0000313" key="22">
    <source>
        <dbReference type="RefSeq" id="XP_035827253.1"/>
    </source>
</evidence>
<dbReference type="NCBIfam" id="TIGR01531">
    <property type="entry name" value="glyc_debranch"/>
    <property type="match status" value="1"/>
</dbReference>
<dbReference type="InterPro" id="IPR006421">
    <property type="entry name" value="Glycogen_debranch_met"/>
</dbReference>
<evidence type="ECO:0000256" key="1">
    <source>
        <dbReference type="ARBA" id="ARBA00000439"/>
    </source>
</evidence>
<evidence type="ECO:0000259" key="18">
    <source>
        <dbReference type="Pfam" id="PF14699"/>
    </source>
</evidence>
<evidence type="ECO:0000256" key="12">
    <source>
        <dbReference type="ARBA" id="ARBA00023056"/>
    </source>
</evidence>
<organism evidence="21 22">
    <name type="scientific">Aplysia californica</name>
    <name type="common">California sea hare</name>
    <dbReference type="NCBI Taxonomy" id="6500"/>
    <lineage>
        <taxon>Eukaryota</taxon>
        <taxon>Metazoa</taxon>
        <taxon>Spiralia</taxon>
        <taxon>Lophotrochozoa</taxon>
        <taxon>Mollusca</taxon>
        <taxon>Gastropoda</taxon>
        <taxon>Heterobranchia</taxon>
        <taxon>Euthyneura</taxon>
        <taxon>Tectipleura</taxon>
        <taxon>Aplysiida</taxon>
        <taxon>Aplysioidea</taxon>
        <taxon>Aplysiidae</taxon>
        <taxon>Aplysia</taxon>
    </lineage>
</organism>
<keyword evidence="21" id="KW-1185">Reference proteome</keyword>
<keyword evidence="12" id="KW-0320">Glycogen biosynthesis</keyword>
<dbReference type="EC" id="2.4.1.25" evidence="5"/>
<dbReference type="GeneID" id="101864242"/>
<dbReference type="InterPro" id="IPR029436">
    <property type="entry name" value="AGL_euk_N"/>
</dbReference>
<proteinExistence type="inferred from homology"/>
<dbReference type="PANTHER" id="PTHR10569:SF2">
    <property type="entry name" value="GLYCOGEN DEBRANCHING ENZYME"/>
    <property type="match status" value="1"/>
</dbReference>
<comment type="similarity">
    <text evidence="15">Belongs to the glycogen debranching enzyme family.</text>
</comment>
<evidence type="ECO:0000256" key="8">
    <source>
        <dbReference type="ARBA" id="ARBA00022490"/>
    </source>
</evidence>
<dbReference type="RefSeq" id="XP_035827253.1">
    <property type="nucleotide sequence ID" value="XM_035971360.1"/>
</dbReference>
<keyword evidence="10" id="KW-0808">Transferase</keyword>
<evidence type="ECO:0000259" key="17">
    <source>
        <dbReference type="Pfam" id="PF06202"/>
    </source>
</evidence>
<reference evidence="22" key="1">
    <citation type="submission" date="2025-08" db="UniProtKB">
        <authorList>
            <consortium name="RefSeq"/>
        </authorList>
    </citation>
    <scope>IDENTIFICATION</scope>
</reference>
<evidence type="ECO:0000256" key="5">
    <source>
        <dbReference type="ARBA" id="ARBA00012560"/>
    </source>
</evidence>
<comment type="function">
    <text evidence="3">Multifunctional enzyme acting as 1,4-alpha-D-glucan:1,4-alpha-D-glucan 4-alpha-D-glycosyltransferase and amylo-1,6-glucosidase in glycogen degradation.</text>
</comment>
<feature type="domain" description="Eukaryotic glycogen debranching enzyme N-terminal" evidence="18">
    <location>
        <begin position="31"/>
        <end position="122"/>
    </location>
</feature>
<dbReference type="InterPro" id="IPR032788">
    <property type="entry name" value="AGL_central"/>
</dbReference>
<dbReference type="InterPro" id="IPR008928">
    <property type="entry name" value="6-hairpin_glycosidase_sf"/>
</dbReference>
<evidence type="ECO:0000256" key="14">
    <source>
        <dbReference type="ARBA" id="ARBA00023295"/>
    </source>
</evidence>
<dbReference type="InterPro" id="IPR032792">
    <property type="entry name" value="AGL_glucanoTrfase"/>
</dbReference>
<sequence>MAPLPQVRVFTLKHGEDSQHKLYRLQKGWVLRFVLGPSLIAAPVRLFSNHPPDPSTPFERHTFYEVKWQSSTGSQADRTDHTAEIRMLLAGSFNFFFTIDKSDKAANRNGGGFFLVDPTLQLGPNKEEVILDEIVCQTVITKLLGPFDEWLGRLQVAAETGYNMIHFTPVQELGISNSAYSIRDQLHLSPVYSPGDKKYTLDDVEKLMEFLNASMGVMSLSDLVYNHTAKDSPWVWKHPECTYNMVNSPHLRPAYIVDRIFEHFSLEVGEGRWQSEGIPKCVNSEEHLSNIHRVLHSKVFSKYRLHEYFCVGVDGILKEFRKAVESNVNGGLLSDETRLSIKQDPQFRRFRSTIDMKVALKLFNTDQVFGDAGPGSFSRTDRINKCCEALTAELVTLNAAKEHEIQGHIDAAISNFVANARWRFITPEGPKIPQVIPDEPLMFGYFVIPKSHEGSVEKEELMSFEDGEHIMAVNGWVMGDDPLRNFAAPGRYVYLRRELMAWGDSVKLNYGESRDDCPYLWDLMAEYTKVSARIFQGLRLDNCHSTPIHVAEYMLEIARKVRPDLYVIAELFTGSEDLDNLFMNRLGINSLIRESLVAWNSNEEGRLVHRFGGQPVGAFVQPRVRPLVPSMAHALFYDQTHDNECPIQKRSAYDIWPTAGLVTISNCAVGSNRGFDQMVPIHINVVTEKRLYTSWLEKEMPERQYINANFGISAGKRSLNRLHYTLAKQGFSQVYVDQVDGDTVSVTRHNPLTHESVVLVARTAFSYPGNPDDQGHIRPITVQGVINEVILEGKVRKSPQFTYKQDPDYINGLPEYYLKLRENFPVHESEMVLTRILQNGETEISFRSLTPGSVIAFRCVLPEQAKGAILDIRRGLGQFGYMMRSYSGNTMFDDTWDTSNFRAIVSRLSLADLNRCLFRIDQEERDDCYGFGAYSIPGAGNMVYCGLRGILSMLASIRPVNDLGHPLCGNLRDGDWLADYTANRLKKHKTLEDLGKWFEAIFANLKLVPRFLVPCYFDAIVTGAYMVLLDTAYELMSDFIKDGSFFVKALSMTSLQVVGYAPQARLAPLSPRLVPRPRTEYNNCRKQDEEAPLSMSAGFPHFGAGYMRNWGRDTFISLRGLLLITDRREEARHIILSYAGTLRHGLIPNLLNEGKGSRFNCRDAVWFWLYVIREYCLSDKNGYSILKDPVSRMYPQDDSLPQEPGAVEQPLHDVMQEALSRHALGVKFRERNAGTQIDEQMTDAGFNNEIGIDWKTGFVFGGNEWNCGTWMDKMGSSAKSGSKGKPATPRDGSAVELVGLCAGVVQWLAEANSSKLYPYDGVEKEVNGQKVKVTYKEWFDKIKTNFERQFYISPKPDKENEPNPELINRRGMYKDSVNATQFWANFQLRCNFPVAMVACPDLFTPENAWAALENAGQILLGPLGMKTLDPADWAYRGDYDNSNDSEDINVAQGWNYHQGPEWVWPVGFFLRAKLYFASKLEKTQPGILEKTKLYAISVLCKHYAEILNNPWQGLPELTNSDGKYCEGSCRTQAWSAATILEVLYDLSKLEE</sequence>
<evidence type="ECO:0000256" key="7">
    <source>
        <dbReference type="ARBA" id="ARBA00020723"/>
    </source>
</evidence>
<evidence type="ECO:0000256" key="15">
    <source>
        <dbReference type="ARBA" id="ARBA00025780"/>
    </source>
</evidence>
<dbReference type="Proteomes" id="UP000694888">
    <property type="component" value="Unplaced"/>
</dbReference>
<dbReference type="InterPro" id="IPR012341">
    <property type="entry name" value="6hp_glycosidase-like_sf"/>
</dbReference>
<evidence type="ECO:0000256" key="10">
    <source>
        <dbReference type="ARBA" id="ARBA00022679"/>
    </source>
</evidence>
<feature type="domain" description="Glycogen debranching enzyme glucanotransferase" evidence="19">
    <location>
        <begin position="128"/>
        <end position="566"/>
    </location>
</feature>
<dbReference type="Pfam" id="PF14701">
    <property type="entry name" value="hDGE_amylase"/>
    <property type="match status" value="1"/>
</dbReference>
<dbReference type="EC" id="3.2.1.33" evidence="6"/>
<evidence type="ECO:0000259" key="19">
    <source>
        <dbReference type="Pfam" id="PF14701"/>
    </source>
</evidence>
<dbReference type="Gene3D" id="1.50.10.10">
    <property type="match status" value="1"/>
</dbReference>
<gene>
    <name evidence="22" type="primary">LOC101864242</name>
</gene>